<dbReference type="SUPFAM" id="SSF50729">
    <property type="entry name" value="PH domain-like"/>
    <property type="match status" value="1"/>
</dbReference>
<accession>A0A699XV75</accession>
<protein>
    <submittedName>
        <fullName evidence="1">Uncharacterized protein</fullName>
    </submittedName>
</protein>
<organism evidence="1">
    <name type="scientific">Tanacetum cinerariifolium</name>
    <name type="common">Dalmatian daisy</name>
    <name type="synonym">Chrysanthemum cinerariifolium</name>
    <dbReference type="NCBI Taxonomy" id="118510"/>
    <lineage>
        <taxon>Eukaryota</taxon>
        <taxon>Viridiplantae</taxon>
        <taxon>Streptophyta</taxon>
        <taxon>Embryophyta</taxon>
        <taxon>Tracheophyta</taxon>
        <taxon>Spermatophyta</taxon>
        <taxon>Magnoliopsida</taxon>
        <taxon>eudicotyledons</taxon>
        <taxon>Gunneridae</taxon>
        <taxon>Pentapetalae</taxon>
        <taxon>asterids</taxon>
        <taxon>campanulids</taxon>
        <taxon>Asterales</taxon>
        <taxon>Asteraceae</taxon>
        <taxon>Asteroideae</taxon>
        <taxon>Anthemideae</taxon>
        <taxon>Anthemidinae</taxon>
        <taxon>Tanacetum</taxon>
    </lineage>
</organism>
<dbReference type="Gene3D" id="2.30.29.30">
    <property type="entry name" value="Pleckstrin-homology domain (PH domain)/Phosphotyrosine-binding domain (PTB)"/>
    <property type="match status" value="1"/>
</dbReference>
<dbReference type="AlphaFoldDB" id="A0A699XV75"/>
<feature type="non-terminal residue" evidence="1">
    <location>
        <position position="1"/>
    </location>
</feature>
<dbReference type="EMBL" id="BKCJ011883562">
    <property type="protein sequence ID" value="GFD60861.1"/>
    <property type="molecule type" value="Genomic_DNA"/>
</dbReference>
<feature type="non-terminal residue" evidence="1">
    <location>
        <position position="79"/>
    </location>
</feature>
<name>A0A699XV75_TANCI</name>
<sequence>SVSSIPDSAVVAPVRNSRLEQGTVLRKVTKKEKKEINLRLDLESAKVFWDPSRPSKCFYIDDVREIRSGLEAKHYREEV</sequence>
<dbReference type="InterPro" id="IPR011993">
    <property type="entry name" value="PH-like_dom_sf"/>
</dbReference>
<reference evidence="1" key="1">
    <citation type="journal article" date="2019" name="Sci. Rep.">
        <title>Draft genome of Tanacetum cinerariifolium, the natural source of mosquito coil.</title>
        <authorList>
            <person name="Yamashiro T."/>
            <person name="Shiraishi A."/>
            <person name="Satake H."/>
            <person name="Nakayama K."/>
        </authorList>
    </citation>
    <scope>NUCLEOTIDE SEQUENCE</scope>
</reference>
<proteinExistence type="predicted"/>
<evidence type="ECO:0000313" key="1">
    <source>
        <dbReference type="EMBL" id="GFD60861.1"/>
    </source>
</evidence>
<gene>
    <name evidence="1" type="ORF">Tci_932830</name>
</gene>
<comment type="caution">
    <text evidence="1">The sequence shown here is derived from an EMBL/GenBank/DDBJ whole genome shotgun (WGS) entry which is preliminary data.</text>
</comment>